<keyword evidence="3" id="KW-1185">Reference proteome</keyword>
<sequence length="147" mass="16320">MGCERAHLVEWPDRDGDVPEYWGVTYVGAHAPLRAGEKHYWRVYAAEDDTTVTTTPALPGTPFALDRGQWKELVVANGTSVIFTGNRPFLPVQYLESQHYEVADWQIAEGPHLAESAQPFGLVNVGYDEATSYAYPGGTRLKVINPQ</sequence>
<name>A0ABS7TZV1_9BACT</name>
<dbReference type="RefSeq" id="WP_224195532.1">
    <property type="nucleotide sequence ID" value="NZ_JAIRAU010000044.1"/>
</dbReference>
<protein>
    <submittedName>
        <fullName evidence="2">IgGFc-binding protein</fullName>
    </submittedName>
</protein>
<evidence type="ECO:0000259" key="1">
    <source>
        <dbReference type="Pfam" id="PF17517"/>
    </source>
</evidence>
<reference evidence="2" key="1">
    <citation type="submission" date="2021-08" db="EMBL/GenBank/DDBJ databases">
        <authorList>
            <person name="Stevens D.C."/>
        </authorList>
    </citation>
    <scope>NUCLEOTIDE SEQUENCE</scope>
    <source>
        <strain evidence="2">DSM 53165</strain>
    </source>
</reference>
<gene>
    <name evidence="2" type="ORF">K7C98_31595</name>
</gene>
<dbReference type="Proteomes" id="UP001139031">
    <property type="component" value="Unassembled WGS sequence"/>
</dbReference>
<accession>A0ABS7TZV1</accession>
<comment type="caution">
    <text evidence="2">The sequence shown here is derived from an EMBL/GenBank/DDBJ whole genome shotgun (WGS) entry which is preliminary data.</text>
</comment>
<proteinExistence type="predicted"/>
<dbReference type="Pfam" id="PF17517">
    <property type="entry name" value="IgGFc_binding"/>
    <property type="match status" value="1"/>
</dbReference>
<evidence type="ECO:0000313" key="3">
    <source>
        <dbReference type="Proteomes" id="UP001139031"/>
    </source>
</evidence>
<feature type="domain" description="IgGFc-binding protein N-terminal" evidence="1">
    <location>
        <begin position="20"/>
        <end position="99"/>
    </location>
</feature>
<organism evidence="2 3">
    <name type="scientific">Nannocystis pusilla</name>
    <dbReference type="NCBI Taxonomy" id="889268"/>
    <lineage>
        <taxon>Bacteria</taxon>
        <taxon>Pseudomonadati</taxon>
        <taxon>Myxococcota</taxon>
        <taxon>Polyangia</taxon>
        <taxon>Nannocystales</taxon>
        <taxon>Nannocystaceae</taxon>
        <taxon>Nannocystis</taxon>
    </lineage>
</organism>
<dbReference type="EMBL" id="JAIRAU010000044">
    <property type="protein sequence ID" value="MBZ5713797.1"/>
    <property type="molecule type" value="Genomic_DNA"/>
</dbReference>
<dbReference type="InterPro" id="IPR035234">
    <property type="entry name" value="IgGFc-bd_N"/>
</dbReference>
<evidence type="ECO:0000313" key="2">
    <source>
        <dbReference type="EMBL" id="MBZ5713797.1"/>
    </source>
</evidence>